<feature type="domain" description="HTH cro/C1-type" evidence="1">
    <location>
        <begin position="17"/>
        <end position="71"/>
    </location>
</feature>
<sequence length="310" mass="34965">MGNRYVSAAYRELGAMLVRTRQQAGLTATEVARRLGWPLTTISRMENGRRTTTTTDVIQYVVMCGLKWHELQPYVEFTRLAERKQGYYLSDERIDGSLQSLIFHESSAEHVLSYESQVIPGLLQTPDYARARIIAIESGIAEETVAGAVRTRMERRQVLNQSQPPRFTFYIHEHALRLRVGADKIMHEQLLHLVFMAAPDNVTMRIVPSAAGAFGEAFRLMESHEFRPVVYLDDLRFGGLILDALAYVNSYRELVSKLADVALDEGQSREFAARLADEYDRGSQQGVTDVLAQEQPQQRCGNRLRGGGVA</sequence>
<dbReference type="InterPro" id="IPR010982">
    <property type="entry name" value="Lambda_DNA-bd_dom_sf"/>
</dbReference>
<dbReference type="InterPro" id="IPR001387">
    <property type="entry name" value="Cro/C1-type_HTH"/>
</dbReference>
<dbReference type="InterPro" id="IPR043917">
    <property type="entry name" value="DUF5753"/>
</dbReference>
<protein>
    <submittedName>
        <fullName evidence="2">Transcriptional regulator with XRE-family HTH domain</fullName>
    </submittedName>
</protein>
<comment type="caution">
    <text evidence="2">The sequence shown here is derived from an EMBL/GenBank/DDBJ whole genome shotgun (WGS) entry which is preliminary data.</text>
</comment>
<dbReference type="Pfam" id="PF19054">
    <property type="entry name" value="DUF5753"/>
    <property type="match status" value="1"/>
</dbReference>
<dbReference type="Proteomes" id="UP001519332">
    <property type="component" value="Unassembled WGS sequence"/>
</dbReference>
<dbReference type="SUPFAM" id="SSF47413">
    <property type="entry name" value="lambda repressor-like DNA-binding domains"/>
    <property type="match status" value="1"/>
</dbReference>
<accession>A0ABS4TU16</accession>
<proteinExistence type="predicted"/>
<dbReference type="PROSITE" id="PS50943">
    <property type="entry name" value="HTH_CROC1"/>
    <property type="match status" value="1"/>
</dbReference>
<evidence type="ECO:0000313" key="3">
    <source>
        <dbReference type="Proteomes" id="UP001519332"/>
    </source>
</evidence>
<dbReference type="EMBL" id="JAGINW010000001">
    <property type="protein sequence ID" value="MBP2327868.1"/>
    <property type="molecule type" value="Genomic_DNA"/>
</dbReference>
<evidence type="ECO:0000313" key="2">
    <source>
        <dbReference type="EMBL" id="MBP2327868.1"/>
    </source>
</evidence>
<dbReference type="CDD" id="cd00093">
    <property type="entry name" value="HTH_XRE"/>
    <property type="match status" value="1"/>
</dbReference>
<keyword evidence="3" id="KW-1185">Reference proteome</keyword>
<organism evidence="2 3">
    <name type="scientific">Kibdelosporangium banguiense</name>
    <dbReference type="NCBI Taxonomy" id="1365924"/>
    <lineage>
        <taxon>Bacteria</taxon>
        <taxon>Bacillati</taxon>
        <taxon>Actinomycetota</taxon>
        <taxon>Actinomycetes</taxon>
        <taxon>Pseudonocardiales</taxon>
        <taxon>Pseudonocardiaceae</taxon>
        <taxon>Kibdelosporangium</taxon>
    </lineage>
</organism>
<dbReference type="SMART" id="SM00530">
    <property type="entry name" value="HTH_XRE"/>
    <property type="match status" value="1"/>
</dbReference>
<dbReference type="Pfam" id="PF13560">
    <property type="entry name" value="HTH_31"/>
    <property type="match status" value="1"/>
</dbReference>
<gene>
    <name evidence="2" type="ORF">JOF56_008253</name>
</gene>
<dbReference type="RefSeq" id="WP_307855479.1">
    <property type="nucleotide sequence ID" value="NZ_JAGINW010000001.1"/>
</dbReference>
<name>A0ABS4TU16_9PSEU</name>
<evidence type="ECO:0000259" key="1">
    <source>
        <dbReference type="PROSITE" id="PS50943"/>
    </source>
</evidence>
<dbReference type="Gene3D" id="1.10.260.40">
    <property type="entry name" value="lambda repressor-like DNA-binding domains"/>
    <property type="match status" value="1"/>
</dbReference>
<reference evidence="2 3" key="1">
    <citation type="submission" date="2021-03" db="EMBL/GenBank/DDBJ databases">
        <title>Sequencing the genomes of 1000 actinobacteria strains.</title>
        <authorList>
            <person name="Klenk H.-P."/>
        </authorList>
    </citation>
    <scope>NUCLEOTIDE SEQUENCE [LARGE SCALE GENOMIC DNA]</scope>
    <source>
        <strain evidence="2 3">DSM 46670</strain>
    </source>
</reference>